<dbReference type="GO" id="GO:0071028">
    <property type="term" value="P:nuclear mRNA surveillance"/>
    <property type="evidence" value="ECO:0007669"/>
    <property type="project" value="TreeGrafter"/>
</dbReference>
<evidence type="ECO:0000256" key="2">
    <source>
        <dbReference type="ARBA" id="ARBA00006678"/>
    </source>
</evidence>
<comment type="subcellular location">
    <subcellularLocation>
        <location evidence="1">Nucleus</location>
    </subcellularLocation>
</comment>
<dbReference type="OMA" id="SYKCPAT"/>
<dbReference type="InterPro" id="IPR020568">
    <property type="entry name" value="Ribosomal_Su5_D2-typ_SF"/>
</dbReference>
<gene>
    <name evidence="8" type="primary">RRP46</name>
    <name evidence="8" type="ORF">DEBR0S4_08790G</name>
    <name evidence="7" type="ORF">HII12_005448</name>
</gene>
<keyword evidence="4" id="KW-0271">Exosome</keyword>
<dbReference type="SUPFAM" id="SSF54211">
    <property type="entry name" value="Ribosomal protein S5 domain 2-like"/>
    <property type="match status" value="1"/>
</dbReference>
<evidence type="ECO:0000259" key="6">
    <source>
        <dbReference type="Pfam" id="PF01138"/>
    </source>
</evidence>
<name>A0A3F2Y8B7_DEKBR</name>
<dbReference type="GO" id="GO:0071051">
    <property type="term" value="P:poly(A)-dependent snoRNA 3'-end processing"/>
    <property type="evidence" value="ECO:0007669"/>
    <property type="project" value="TreeGrafter"/>
</dbReference>
<dbReference type="GO" id="GO:0000177">
    <property type="term" value="C:cytoplasmic exosome (RNase complex)"/>
    <property type="evidence" value="ECO:0007669"/>
    <property type="project" value="TreeGrafter"/>
</dbReference>
<dbReference type="EMBL" id="JABCYN010000057">
    <property type="protein sequence ID" value="KAF6005872.1"/>
    <property type="molecule type" value="Genomic_DNA"/>
</dbReference>
<reference evidence="8 9" key="1">
    <citation type="submission" date="2019-07" db="EMBL/GenBank/DDBJ databases">
        <authorList>
            <person name="Friedrich A."/>
            <person name="Schacherer J."/>
        </authorList>
    </citation>
    <scope>NUCLEOTIDE SEQUENCE [LARGE SCALE GENOMIC DNA]</scope>
</reference>
<evidence type="ECO:0000313" key="8">
    <source>
        <dbReference type="EMBL" id="VUG19033.1"/>
    </source>
</evidence>
<dbReference type="Proteomes" id="UP000568158">
    <property type="component" value="Unassembled WGS sequence"/>
</dbReference>
<evidence type="ECO:0000256" key="1">
    <source>
        <dbReference type="ARBA" id="ARBA00004123"/>
    </source>
</evidence>
<dbReference type="GO" id="GO:0034475">
    <property type="term" value="P:U4 snRNA 3'-end processing"/>
    <property type="evidence" value="ECO:0007669"/>
    <property type="project" value="TreeGrafter"/>
</dbReference>
<dbReference type="GO" id="GO:0000176">
    <property type="term" value="C:nuclear exosome (RNase complex)"/>
    <property type="evidence" value="ECO:0007669"/>
    <property type="project" value="UniProtKB-ARBA"/>
</dbReference>
<accession>A0A3F2Y8B7</accession>
<evidence type="ECO:0000313" key="9">
    <source>
        <dbReference type="Proteomes" id="UP000478008"/>
    </source>
</evidence>
<evidence type="ECO:0000256" key="5">
    <source>
        <dbReference type="ARBA" id="ARBA00023242"/>
    </source>
</evidence>
<comment type="similarity">
    <text evidence="2">Belongs to the RNase PH family.</text>
</comment>
<dbReference type="GO" id="GO:0003723">
    <property type="term" value="F:RNA binding"/>
    <property type="evidence" value="ECO:0007669"/>
    <property type="project" value="TreeGrafter"/>
</dbReference>
<evidence type="ECO:0000256" key="4">
    <source>
        <dbReference type="ARBA" id="ARBA00022835"/>
    </source>
</evidence>
<dbReference type="STRING" id="5007.A0A3F2Y8B7"/>
<dbReference type="Pfam" id="PF01138">
    <property type="entry name" value="RNase_PH"/>
    <property type="match status" value="1"/>
</dbReference>
<reference evidence="7 10" key="2">
    <citation type="journal article" date="2020" name="Appl. Microbiol. Biotechnol.">
        <title>Targeted gene deletion in Brettanomyces bruxellensis with an expression-free CRISPR-Cas9 system.</title>
        <authorList>
            <person name="Varela C."/>
            <person name="Bartel C."/>
            <person name="Onetto C."/>
            <person name="Borneman A."/>
        </authorList>
    </citation>
    <scope>NUCLEOTIDE SEQUENCE [LARGE SCALE GENOMIC DNA]</scope>
    <source>
        <strain evidence="7 10">AWRI1613</strain>
    </source>
</reference>
<keyword evidence="9" id="KW-1185">Reference proteome</keyword>
<dbReference type="GO" id="GO:0000467">
    <property type="term" value="P:exonucleolytic trimming to generate mature 3'-end of 5.8S rRNA from tricistronic rRNA transcript (SSU-rRNA, 5.8S rRNA, LSU-rRNA)"/>
    <property type="evidence" value="ECO:0007669"/>
    <property type="project" value="UniProtKB-ARBA"/>
</dbReference>
<proteinExistence type="inferred from homology"/>
<evidence type="ECO:0000256" key="3">
    <source>
        <dbReference type="ARBA" id="ARBA00022552"/>
    </source>
</evidence>
<protein>
    <submittedName>
        <fullName evidence="8">DEBR0S4_08790g1_1</fullName>
    </submittedName>
</protein>
<dbReference type="InterPro" id="IPR001247">
    <property type="entry name" value="ExoRNase_PH_dom1"/>
</dbReference>
<dbReference type="SUPFAM" id="SSF55666">
    <property type="entry name" value="Ribonuclease PH domain 2-like"/>
    <property type="match status" value="1"/>
</dbReference>
<dbReference type="InterPro" id="IPR050080">
    <property type="entry name" value="RNase_PH"/>
</dbReference>
<feature type="domain" description="Exoribonuclease phosphorolytic" evidence="6">
    <location>
        <begin position="3"/>
        <end position="125"/>
    </location>
</feature>
<keyword evidence="3" id="KW-0698">rRNA processing</keyword>
<dbReference type="AlphaFoldDB" id="A0A3F2Y8B7"/>
<organism evidence="8 9">
    <name type="scientific">Dekkera bruxellensis</name>
    <name type="common">Brettanomyces custersii</name>
    <dbReference type="NCBI Taxonomy" id="5007"/>
    <lineage>
        <taxon>Eukaryota</taxon>
        <taxon>Fungi</taxon>
        <taxon>Dikarya</taxon>
        <taxon>Ascomycota</taxon>
        <taxon>Saccharomycotina</taxon>
        <taxon>Pichiomycetes</taxon>
        <taxon>Pichiales</taxon>
        <taxon>Pichiaceae</taxon>
        <taxon>Brettanomyces</taxon>
    </lineage>
</organism>
<dbReference type="InterPro" id="IPR027408">
    <property type="entry name" value="PNPase/RNase_PH_dom_sf"/>
</dbReference>
<dbReference type="PANTHER" id="PTHR11953">
    <property type="entry name" value="EXOSOME COMPLEX COMPONENT"/>
    <property type="match status" value="1"/>
</dbReference>
<dbReference type="EMBL" id="CABFWN010000004">
    <property type="protein sequence ID" value="VUG19033.1"/>
    <property type="molecule type" value="Genomic_DNA"/>
</dbReference>
<keyword evidence="5" id="KW-0539">Nucleus</keyword>
<dbReference type="PANTHER" id="PTHR11953:SF1">
    <property type="entry name" value="EXOSOME COMPLEX COMPONENT RRP46"/>
    <property type="match status" value="1"/>
</dbReference>
<sequence>MLLDINTGILEQVDGSASFSFGPTKVITSVAGPLELTKSKNEIPNSPFIDLNIRPETGVPSTREALLESKVLKVLESVIDVSQYSLKQIQINNQIVEPGEDSQYTVNELAAVINSTFIALLDSGISLKASFLASVCAIDESHKLIVNPNETQLRHSVSQHIVVFSLSDGKCKNLLYSDSKGKFTESEYFQALDNCSSEIEVQIPAVREFLVEKVKRDYVWKL</sequence>
<evidence type="ECO:0000313" key="10">
    <source>
        <dbReference type="Proteomes" id="UP000568158"/>
    </source>
</evidence>
<dbReference type="Proteomes" id="UP000478008">
    <property type="component" value="Unassembled WGS sequence"/>
</dbReference>
<dbReference type="GO" id="GO:0005730">
    <property type="term" value="C:nucleolus"/>
    <property type="evidence" value="ECO:0007669"/>
    <property type="project" value="TreeGrafter"/>
</dbReference>
<dbReference type="Gene3D" id="3.30.230.70">
    <property type="entry name" value="GHMP Kinase, N-terminal domain"/>
    <property type="match status" value="1"/>
</dbReference>
<dbReference type="InterPro" id="IPR036345">
    <property type="entry name" value="ExoRNase_PH_dom2_sf"/>
</dbReference>
<evidence type="ECO:0000313" key="7">
    <source>
        <dbReference type="EMBL" id="KAF6005872.1"/>
    </source>
</evidence>
<dbReference type="GO" id="GO:0071038">
    <property type="term" value="P:TRAMP-dependent tRNA surveillance pathway"/>
    <property type="evidence" value="ECO:0007669"/>
    <property type="project" value="UniProtKB-ARBA"/>
</dbReference>
<dbReference type="GO" id="GO:0016075">
    <property type="term" value="P:rRNA catabolic process"/>
    <property type="evidence" value="ECO:0007669"/>
    <property type="project" value="TreeGrafter"/>
</dbReference>